<accession>A0A7X9HGU3</accession>
<dbReference type="Gene3D" id="3.10.620.30">
    <property type="match status" value="1"/>
</dbReference>
<name>A0A7X9HGU3_UNCKA</name>
<dbReference type="PANTHER" id="PTHR33490">
    <property type="entry name" value="BLR5614 PROTEIN-RELATED"/>
    <property type="match status" value="1"/>
</dbReference>
<dbReference type="Pfam" id="PF01841">
    <property type="entry name" value="Transglut_core"/>
    <property type="match status" value="1"/>
</dbReference>
<feature type="domain" description="Transglutaminase-like" evidence="1">
    <location>
        <begin position="367"/>
        <end position="440"/>
    </location>
</feature>
<dbReference type="InterPro" id="IPR038765">
    <property type="entry name" value="Papain-like_cys_pep_sf"/>
</dbReference>
<dbReference type="EMBL" id="JAAZNL010000004">
    <property type="protein sequence ID" value="NMB69681.1"/>
    <property type="molecule type" value="Genomic_DNA"/>
</dbReference>
<evidence type="ECO:0000313" key="2">
    <source>
        <dbReference type="EMBL" id="NMB69681.1"/>
    </source>
</evidence>
<dbReference type="AlphaFoldDB" id="A0A7X9HGU3"/>
<comment type="caution">
    <text evidence="2">The sequence shown here is derived from an EMBL/GenBank/DDBJ whole genome shotgun (WGS) entry which is preliminary data.</text>
</comment>
<dbReference type="Proteomes" id="UP000526033">
    <property type="component" value="Unassembled WGS sequence"/>
</dbReference>
<dbReference type="SMART" id="SM00460">
    <property type="entry name" value="TGc"/>
    <property type="match status" value="1"/>
</dbReference>
<sequence length="571" mass="65002">MKKIYGYVFLLTLLLTVVLPLPVFGQEDAFDKFQTNSNVTYTIQSDGTTNVEHDITITNLKSDLIVSSYSIELKEDVSDVSGKSKGRKVEVAKTNEDGITKLTARFGDFVIGQDKKNDLKISYTSKKTATKIGNIWNINIPRIGEKSEKDDYNTTLIVPEDLGPKLYISPLPDKEEKQGKNTVLFFGKEKIVKNGITASYGTYQQINFRLLYQLQNDNFFKSSYEVAFPPEIQGLQQIKYISIKPEPKKIKVDDQGNTVATYELKSKAKMEVELIGNARISGRQIEPSNGGIFRDIPSKLKIYTQESKYWDINSESIKSLVTNLKDENLTVAQNALKIYDYILENYHYDFSIQEKKGLDRKGAEKALLDKNSWGCMEFTDLFITVARAMGIPARQLNGYALTKDEENKPLSVILNGGDRLHAWPEFYDPAFGWVQIDPTWGSTSGIDYFTKLDTNHFVFVIRGTDSEYPMSAGEYRYDQDKKLVEVEFPETTSLVEFSPEFEMERKLSFNPIAWIKKQTKYSIKNTGDVFIYLKNGKAIAPNDTNTIYLPQQSKTIQLSDFSAQLKEYPIN</sequence>
<dbReference type="SUPFAM" id="SSF54001">
    <property type="entry name" value="Cysteine proteinases"/>
    <property type="match status" value="1"/>
</dbReference>
<reference evidence="2 3" key="1">
    <citation type="journal article" date="2020" name="Biotechnol. Biofuels">
        <title>New insights from the biogas microbiome by comprehensive genome-resolved metagenomics of nearly 1600 species originating from multiple anaerobic digesters.</title>
        <authorList>
            <person name="Campanaro S."/>
            <person name="Treu L."/>
            <person name="Rodriguez-R L.M."/>
            <person name="Kovalovszki A."/>
            <person name="Ziels R.M."/>
            <person name="Maus I."/>
            <person name="Zhu X."/>
            <person name="Kougias P.G."/>
            <person name="Basile A."/>
            <person name="Luo G."/>
            <person name="Schluter A."/>
            <person name="Konstantinidis K.T."/>
            <person name="Angelidaki I."/>
        </authorList>
    </citation>
    <scope>NUCLEOTIDE SEQUENCE [LARGE SCALE GENOMIC DNA]</scope>
    <source>
        <strain evidence="2">AS27yjCOA_165</strain>
    </source>
</reference>
<proteinExistence type="predicted"/>
<organism evidence="2 3">
    <name type="scientific">candidate division WWE3 bacterium</name>
    <dbReference type="NCBI Taxonomy" id="2053526"/>
    <lineage>
        <taxon>Bacteria</taxon>
        <taxon>Katanobacteria</taxon>
    </lineage>
</organism>
<evidence type="ECO:0000259" key="1">
    <source>
        <dbReference type="SMART" id="SM00460"/>
    </source>
</evidence>
<gene>
    <name evidence="2" type="ORF">GYA27_00555</name>
</gene>
<evidence type="ECO:0000313" key="3">
    <source>
        <dbReference type="Proteomes" id="UP000526033"/>
    </source>
</evidence>
<dbReference type="InterPro" id="IPR002931">
    <property type="entry name" value="Transglutaminase-like"/>
</dbReference>
<protein>
    <submittedName>
        <fullName evidence="2">Transglutaminase domain-containing protein</fullName>
    </submittedName>
</protein>